<dbReference type="EMBL" id="AP026978">
    <property type="protein sequence ID" value="BDT98530.1"/>
    <property type="molecule type" value="Genomic_DNA"/>
</dbReference>
<accession>A0ABM8CU90</accession>
<gene>
    <name evidence="1" type="ORF">IFM12276_15590</name>
</gene>
<keyword evidence="2" id="KW-1185">Reference proteome</keyword>
<sequence length="291" mass="31791">MTTTREELIRQIESIRSSNSEIGDLPQKVQDWHGDLVKLIRTQGYTGGLLTGSAVTTESQVDLVWANRDQINRALGETWDKLAEMEPGLEVPVTFIDYANEWRNIKNDIINAGNSFSETDLTGEWEGDAANRYREMRMRQKIALDTMPQVCETIATSLEKIAQNELALYTELATKSKDLVTKVLAVVTTLVKSFFNIPLGPISASTDLVAAVDASKTFILGVATSIATNAQTNMIEGNKIVQSISAQAGLPENKWPPGVVASYGDGIDGIRNALGDASVNDGDKSDWKLQL</sequence>
<dbReference type="RefSeq" id="WP_281878562.1">
    <property type="nucleotide sequence ID" value="NZ_AP026978.1"/>
</dbReference>
<organism evidence="1 2">
    <name type="scientific">Nocardia sputorum</name>
    <dbReference type="NCBI Taxonomy" id="2984338"/>
    <lineage>
        <taxon>Bacteria</taxon>
        <taxon>Bacillati</taxon>
        <taxon>Actinomycetota</taxon>
        <taxon>Actinomycetes</taxon>
        <taxon>Mycobacteriales</taxon>
        <taxon>Nocardiaceae</taxon>
        <taxon>Nocardia</taxon>
    </lineage>
</organism>
<protein>
    <recommendedName>
        <fullName evidence="3">WXG100 family type VII secretion target</fullName>
    </recommendedName>
</protein>
<proteinExistence type="predicted"/>
<name>A0ABM8CU90_9NOCA</name>
<reference evidence="1 2" key="1">
    <citation type="submission" date="2022-11" db="EMBL/GenBank/DDBJ databases">
        <title>Genome Sequencing of Nocardia sp. ON39_IFM12276 and assembly.</title>
        <authorList>
            <person name="Shimojima M."/>
            <person name="Toyokawa M."/>
            <person name="Uesaka K."/>
        </authorList>
    </citation>
    <scope>NUCLEOTIDE SEQUENCE [LARGE SCALE GENOMIC DNA]</scope>
    <source>
        <strain evidence="1 2">IFM 12276</strain>
    </source>
</reference>
<evidence type="ECO:0000313" key="1">
    <source>
        <dbReference type="EMBL" id="BDT98530.1"/>
    </source>
</evidence>
<dbReference type="Proteomes" id="UP001317870">
    <property type="component" value="Chromosome"/>
</dbReference>
<evidence type="ECO:0000313" key="2">
    <source>
        <dbReference type="Proteomes" id="UP001317870"/>
    </source>
</evidence>
<evidence type="ECO:0008006" key="3">
    <source>
        <dbReference type="Google" id="ProtNLM"/>
    </source>
</evidence>